<proteinExistence type="predicted"/>
<gene>
    <name evidence="3" type="ORF">HKI87_07g46070</name>
</gene>
<dbReference type="InterPro" id="IPR001660">
    <property type="entry name" value="SAM"/>
</dbReference>
<dbReference type="Gene3D" id="1.10.150.50">
    <property type="entry name" value="Transcription Factor, Ets-1"/>
    <property type="match status" value="1"/>
</dbReference>
<accession>A0AAX4PAQ1</accession>
<evidence type="ECO:0000256" key="1">
    <source>
        <dbReference type="SAM" id="MobiDB-lite"/>
    </source>
</evidence>
<dbReference type="InterPro" id="IPR000048">
    <property type="entry name" value="IQ_motif_EF-hand-BS"/>
</dbReference>
<feature type="compositionally biased region" description="Basic and acidic residues" evidence="1">
    <location>
        <begin position="12"/>
        <end position="25"/>
    </location>
</feature>
<dbReference type="EMBL" id="CP151507">
    <property type="protein sequence ID" value="WZN63062.1"/>
    <property type="molecule type" value="Genomic_DNA"/>
</dbReference>
<dbReference type="PROSITE" id="PS50105">
    <property type="entry name" value="SAM_DOMAIN"/>
    <property type="match status" value="1"/>
</dbReference>
<dbReference type="Pfam" id="PF07647">
    <property type="entry name" value="SAM_2"/>
    <property type="match status" value="1"/>
</dbReference>
<evidence type="ECO:0000313" key="3">
    <source>
        <dbReference type="EMBL" id="WZN63062.1"/>
    </source>
</evidence>
<feature type="compositionally biased region" description="Low complexity" evidence="1">
    <location>
        <begin position="1"/>
        <end position="11"/>
    </location>
</feature>
<evidence type="ECO:0000259" key="2">
    <source>
        <dbReference type="PROSITE" id="PS50105"/>
    </source>
</evidence>
<dbReference type="Pfam" id="PF00612">
    <property type="entry name" value="IQ"/>
    <property type="match status" value="1"/>
</dbReference>
<protein>
    <submittedName>
        <fullName evidence="3">SAM domain-containing protein</fullName>
    </submittedName>
</protein>
<evidence type="ECO:0000313" key="4">
    <source>
        <dbReference type="Proteomes" id="UP001472866"/>
    </source>
</evidence>
<dbReference type="InterPro" id="IPR013761">
    <property type="entry name" value="SAM/pointed_sf"/>
</dbReference>
<dbReference type="AlphaFoldDB" id="A0AAX4PAQ1"/>
<dbReference type="Proteomes" id="UP001472866">
    <property type="component" value="Chromosome 07"/>
</dbReference>
<sequence length="256" mass="27992">MTETEAAVVAKAEAEAEAEARHDHGSQPTQAAGSEAEDTKEGAAVENEAGEGLALSEEAAAIVIGRYAKGYLSRKEVEAYKREREERRLREQREAEERAATRIGAAAKGRIQKKKFEELKSQRKAEGKKPATIDFEIALSRKFALKKVEAMSGAHGLDTMGGELLVATKKRVRAEVESWTGDQCSDFLTSVTAMRPYSSAFSAINGKAILRMSINSLSSIGITQFEHQRVIWAAVAELQQFCNQIEYVPADEVLSA</sequence>
<feature type="region of interest" description="Disordered" evidence="1">
    <location>
        <begin position="1"/>
        <end position="50"/>
    </location>
</feature>
<dbReference type="SUPFAM" id="SSF47769">
    <property type="entry name" value="SAM/Pointed domain"/>
    <property type="match status" value="1"/>
</dbReference>
<keyword evidence="4" id="KW-1185">Reference proteome</keyword>
<reference evidence="3 4" key="1">
    <citation type="submission" date="2024-03" db="EMBL/GenBank/DDBJ databases">
        <title>Complete genome sequence of the green alga Chloropicon roscoffensis RCC1871.</title>
        <authorList>
            <person name="Lemieux C."/>
            <person name="Pombert J.-F."/>
            <person name="Otis C."/>
            <person name="Turmel M."/>
        </authorList>
    </citation>
    <scope>NUCLEOTIDE SEQUENCE [LARGE SCALE GENOMIC DNA]</scope>
    <source>
        <strain evidence="3 4">RCC1871</strain>
    </source>
</reference>
<name>A0AAX4PAQ1_9CHLO</name>
<organism evidence="3 4">
    <name type="scientific">Chloropicon roscoffensis</name>
    <dbReference type="NCBI Taxonomy" id="1461544"/>
    <lineage>
        <taxon>Eukaryota</taxon>
        <taxon>Viridiplantae</taxon>
        <taxon>Chlorophyta</taxon>
        <taxon>Chloropicophyceae</taxon>
        <taxon>Chloropicales</taxon>
        <taxon>Chloropicaceae</taxon>
        <taxon>Chloropicon</taxon>
    </lineage>
</organism>
<feature type="domain" description="SAM" evidence="2">
    <location>
        <begin position="179"/>
        <end position="241"/>
    </location>
</feature>
<dbReference type="PROSITE" id="PS50096">
    <property type="entry name" value="IQ"/>
    <property type="match status" value="2"/>
</dbReference>